<sequence length="187" mass="20488">MAHVNKDEAAAAEASRLPLSERMAHVHISRISELPRIELYLDQVLAIVAGELAPVMLPGEVAITGSMVNNYVKQKVVPAPRRKRYTRRHVASLLFVTAMKRVYSIGQIASMMGMIDRSDVDVSALYDEVVALLEQSLAQRFCDGAPAAEPRLTEAPAELAHVLEAAVASLAAKVYVEQTLALQDERR</sequence>
<name>A0ABV1IFI0_9ACTN</name>
<evidence type="ECO:0000313" key="2">
    <source>
        <dbReference type="Proteomes" id="UP001478817"/>
    </source>
</evidence>
<dbReference type="Proteomes" id="UP001478817">
    <property type="component" value="Unassembled WGS sequence"/>
</dbReference>
<dbReference type="PANTHER" id="PTHR40056">
    <property type="entry name" value="HYPOTHETICAL CYTOSOLIC PROTEIN"/>
    <property type="match status" value="1"/>
</dbReference>
<keyword evidence="2" id="KW-1185">Reference proteome</keyword>
<comment type="caution">
    <text evidence="1">The sequence shown here is derived from an EMBL/GenBank/DDBJ whole genome shotgun (WGS) entry which is preliminary data.</text>
</comment>
<evidence type="ECO:0000313" key="1">
    <source>
        <dbReference type="EMBL" id="MEQ2637653.1"/>
    </source>
</evidence>
<reference evidence="1 2" key="1">
    <citation type="submission" date="2024-04" db="EMBL/GenBank/DDBJ databases">
        <title>Human intestinal bacterial collection.</title>
        <authorList>
            <person name="Pauvert C."/>
            <person name="Hitch T.C.A."/>
            <person name="Clavel T."/>
        </authorList>
    </citation>
    <scope>NUCLEOTIDE SEQUENCE [LARGE SCALE GENOMIC DNA]</scope>
    <source>
        <strain evidence="1 2">CLA-AA-H197</strain>
    </source>
</reference>
<dbReference type="EMBL" id="JBBNGS010000007">
    <property type="protein sequence ID" value="MEQ2637653.1"/>
    <property type="molecule type" value="Genomic_DNA"/>
</dbReference>
<proteinExistence type="predicted"/>
<dbReference type="InterPro" id="IPR014975">
    <property type="entry name" value="DUF1836"/>
</dbReference>
<dbReference type="PANTHER" id="PTHR40056:SF1">
    <property type="entry name" value="DUF1836 DOMAIN-CONTAINING PROTEIN"/>
    <property type="match status" value="1"/>
</dbReference>
<protein>
    <submittedName>
        <fullName evidence="1">DUF1836 domain-containing protein</fullName>
    </submittedName>
</protein>
<organism evidence="1 2">
    <name type="scientific">Paratractidigestivibacter faecalis</name>
    <dbReference type="NCBI Taxonomy" id="2292441"/>
    <lineage>
        <taxon>Bacteria</taxon>
        <taxon>Bacillati</taxon>
        <taxon>Actinomycetota</taxon>
        <taxon>Coriobacteriia</taxon>
        <taxon>Coriobacteriales</taxon>
        <taxon>Atopobiaceae</taxon>
        <taxon>Paratractidigestivibacter</taxon>
    </lineage>
</organism>
<accession>A0ABV1IFI0</accession>
<dbReference type="Pfam" id="PF08876">
    <property type="entry name" value="DUF1836"/>
    <property type="match status" value="1"/>
</dbReference>
<gene>
    <name evidence="1" type="ORF">AAAT05_04765</name>
</gene>
<dbReference type="RefSeq" id="WP_120179515.1">
    <property type="nucleotide sequence ID" value="NZ_DBEYRS010000067.1"/>
</dbReference>